<dbReference type="RefSeq" id="WP_067487881.1">
    <property type="nucleotide sequence ID" value="NZ_SNXK01000007.1"/>
</dbReference>
<dbReference type="EMBL" id="SNXK01000007">
    <property type="protein sequence ID" value="TDP31852.1"/>
    <property type="molecule type" value="Genomic_DNA"/>
</dbReference>
<evidence type="ECO:0000313" key="2">
    <source>
        <dbReference type="EMBL" id="TDP31852.1"/>
    </source>
</evidence>
<keyword evidence="1" id="KW-0472">Membrane</keyword>
<evidence type="ECO:0000256" key="1">
    <source>
        <dbReference type="SAM" id="Phobius"/>
    </source>
</evidence>
<proteinExistence type="predicted"/>
<name>A0A4V3CMX2_NOCIG</name>
<reference evidence="2 3" key="1">
    <citation type="submission" date="2019-03" db="EMBL/GenBank/DDBJ databases">
        <title>Genomic Encyclopedia of Type Strains, Phase IV (KMG-IV): sequencing the most valuable type-strain genomes for metagenomic binning, comparative biology and taxonomic classification.</title>
        <authorList>
            <person name="Goeker M."/>
        </authorList>
    </citation>
    <scope>NUCLEOTIDE SEQUENCE [LARGE SCALE GENOMIC DNA]</scope>
    <source>
        <strain evidence="2 3">DSM 44496</strain>
    </source>
</reference>
<sequence>MKKTTVFATAICVVGTAWVMGYRYLLRERCLHWGATPEEATREMPGDDLLPRPDIVSTRAVAIDVEAAEIWPWLVQFGPGRGGAYTYDWIENLLGLNMHSADSILPEFQKLSVGDTFALGDSGPTMRVAVLDPARALVFSSTDGNWVWAFALYPDGSRTRLISRNRIAAPSASPAARLFNRLIMEPGSWVMERKMLLGIKQRAERHAPTGPIVQPAPV</sequence>
<keyword evidence="1" id="KW-0812">Transmembrane</keyword>
<evidence type="ECO:0008006" key="4">
    <source>
        <dbReference type="Google" id="ProtNLM"/>
    </source>
</evidence>
<accession>A0A4V3CMX2</accession>
<dbReference type="SUPFAM" id="SSF55961">
    <property type="entry name" value="Bet v1-like"/>
    <property type="match status" value="1"/>
</dbReference>
<dbReference type="Proteomes" id="UP000295087">
    <property type="component" value="Unassembled WGS sequence"/>
</dbReference>
<dbReference type="InterPro" id="IPR023393">
    <property type="entry name" value="START-like_dom_sf"/>
</dbReference>
<organism evidence="2 3">
    <name type="scientific">Nocardia ignorata</name>
    <dbReference type="NCBI Taxonomy" id="145285"/>
    <lineage>
        <taxon>Bacteria</taxon>
        <taxon>Bacillati</taxon>
        <taxon>Actinomycetota</taxon>
        <taxon>Actinomycetes</taxon>
        <taxon>Mycobacteriales</taxon>
        <taxon>Nocardiaceae</taxon>
        <taxon>Nocardia</taxon>
    </lineage>
</organism>
<gene>
    <name evidence="2" type="ORF">DFR75_10777</name>
</gene>
<keyword evidence="1" id="KW-1133">Transmembrane helix</keyword>
<feature type="transmembrane region" description="Helical" evidence="1">
    <location>
        <begin position="6"/>
        <end position="25"/>
    </location>
</feature>
<keyword evidence="3" id="KW-1185">Reference proteome</keyword>
<protein>
    <recommendedName>
        <fullName evidence="4">Polyketide cyclase/dehydrase/lipid transport protein</fullName>
    </recommendedName>
</protein>
<dbReference type="AlphaFoldDB" id="A0A4V3CMX2"/>
<comment type="caution">
    <text evidence="2">The sequence shown here is derived from an EMBL/GenBank/DDBJ whole genome shotgun (WGS) entry which is preliminary data.</text>
</comment>
<evidence type="ECO:0000313" key="3">
    <source>
        <dbReference type="Proteomes" id="UP000295087"/>
    </source>
</evidence>
<dbReference type="Gene3D" id="3.30.530.20">
    <property type="match status" value="1"/>
</dbReference>